<dbReference type="PRINTS" id="PR00633">
    <property type="entry name" value="RCCNDNSATION"/>
</dbReference>
<reference evidence="6 7" key="1">
    <citation type="submission" date="2016-09" db="EMBL/GenBank/DDBJ databases">
        <title>Extensive genetic diversity and differential bi-allelic expression allows diatom success in the polar Southern Ocean.</title>
        <authorList>
            <consortium name="DOE Joint Genome Institute"/>
            <person name="Mock T."/>
            <person name="Otillar R.P."/>
            <person name="Strauss J."/>
            <person name="Dupont C."/>
            <person name="Frickenhaus S."/>
            <person name="Maumus F."/>
            <person name="Mcmullan M."/>
            <person name="Sanges R."/>
            <person name="Schmutz J."/>
            <person name="Toseland A."/>
            <person name="Valas R."/>
            <person name="Veluchamy A."/>
            <person name="Ward B.J."/>
            <person name="Allen A."/>
            <person name="Barry K."/>
            <person name="Falciatore A."/>
            <person name="Ferrante M."/>
            <person name="Fortunato A.E."/>
            <person name="Gloeckner G."/>
            <person name="Gruber A."/>
            <person name="Hipkin R."/>
            <person name="Janech M."/>
            <person name="Kroth P."/>
            <person name="Leese F."/>
            <person name="Lindquist E."/>
            <person name="Lyon B.R."/>
            <person name="Martin J."/>
            <person name="Mayer C."/>
            <person name="Parker M."/>
            <person name="Quesneville H."/>
            <person name="Raymond J."/>
            <person name="Uhlig C."/>
            <person name="Valentin K.U."/>
            <person name="Worden A.Z."/>
            <person name="Armbrust E.V."/>
            <person name="Bowler C."/>
            <person name="Green B."/>
            <person name="Moulton V."/>
            <person name="Van Oosterhout C."/>
            <person name="Grigoriev I."/>
        </authorList>
    </citation>
    <scope>NUCLEOTIDE SEQUENCE [LARGE SCALE GENOMIC DNA]</scope>
    <source>
        <strain evidence="6 7">CCMP1102</strain>
    </source>
</reference>
<feature type="domain" description="RCC1-like" evidence="5">
    <location>
        <begin position="254"/>
        <end position="629"/>
    </location>
</feature>
<name>A0A1E7FAV6_9STRA</name>
<dbReference type="PANTHER" id="PTHR22870">
    <property type="entry name" value="REGULATOR OF CHROMOSOME CONDENSATION"/>
    <property type="match status" value="1"/>
</dbReference>
<accession>A0A1E7FAV6</accession>
<dbReference type="InterPro" id="IPR013024">
    <property type="entry name" value="GGCT-like"/>
</dbReference>
<dbReference type="AlphaFoldDB" id="A0A1E7FAV6"/>
<keyword evidence="7" id="KW-1185">Reference proteome</keyword>
<dbReference type="CDD" id="cd06661">
    <property type="entry name" value="GGCT_like"/>
    <property type="match status" value="1"/>
</dbReference>
<dbReference type="GO" id="GO:0006751">
    <property type="term" value="P:glutathione catabolic process"/>
    <property type="evidence" value="ECO:0007669"/>
    <property type="project" value="InterPro"/>
</dbReference>
<dbReference type="InterPro" id="IPR051210">
    <property type="entry name" value="Ub_ligase/GEF_domain"/>
</dbReference>
<feature type="repeat" description="RCC1" evidence="4">
    <location>
        <begin position="493"/>
        <end position="548"/>
    </location>
</feature>
<dbReference type="Gene3D" id="2.130.10.30">
    <property type="entry name" value="Regulator of chromosome condensation 1/beta-lactamase-inhibitor protein II"/>
    <property type="match status" value="2"/>
</dbReference>
<dbReference type="KEGG" id="fcy:FRACYDRAFT_226018"/>
<dbReference type="InParanoid" id="A0A1E7FAV6"/>
<feature type="repeat" description="RCC1" evidence="4">
    <location>
        <begin position="554"/>
        <end position="603"/>
    </location>
</feature>
<dbReference type="PANTHER" id="PTHR22870:SF408">
    <property type="entry name" value="OS09G0560450 PROTEIN"/>
    <property type="match status" value="1"/>
</dbReference>
<dbReference type="PROSITE" id="PS50012">
    <property type="entry name" value="RCC1_3"/>
    <property type="match status" value="5"/>
</dbReference>
<evidence type="ECO:0000256" key="2">
    <source>
        <dbReference type="ARBA" id="ARBA00022737"/>
    </source>
</evidence>
<protein>
    <recommendedName>
        <fullName evidence="1">glutathione-specific gamma-glutamylcyclotransferase</fullName>
        <ecNumber evidence="1">4.3.2.7</ecNumber>
    </recommendedName>
</protein>
<evidence type="ECO:0000313" key="6">
    <source>
        <dbReference type="EMBL" id="OEU15155.1"/>
    </source>
</evidence>
<evidence type="ECO:0000256" key="3">
    <source>
        <dbReference type="ARBA" id="ARBA00023239"/>
    </source>
</evidence>
<feature type="repeat" description="RCC1" evidence="4">
    <location>
        <begin position="432"/>
        <end position="492"/>
    </location>
</feature>
<dbReference type="SUPFAM" id="SSF110857">
    <property type="entry name" value="Gamma-glutamyl cyclotransferase-like"/>
    <property type="match status" value="1"/>
</dbReference>
<dbReference type="EC" id="4.3.2.7" evidence="1"/>
<dbReference type="EMBL" id="KV784359">
    <property type="protein sequence ID" value="OEU15155.1"/>
    <property type="molecule type" value="Genomic_DNA"/>
</dbReference>
<dbReference type="SUPFAM" id="SSF50985">
    <property type="entry name" value="RCC1/BLIP-II"/>
    <property type="match status" value="1"/>
</dbReference>
<dbReference type="InterPro" id="IPR006840">
    <property type="entry name" value="ChaC"/>
</dbReference>
<dbReference type="Pfam" id="PF25390">
    <property type="entry name" value="WD40_RLD"/>
    <property type="match status" value="1"/>
</dbReference>
<dbReference type="Pfam" id="PF04752">
    <property type="entry name" value="ChaC"/>
    <property type="match status" value="1"/>
</dbReference>
<dbReference type="InterPro" id="IPR036568">
    <property type="entry name" value="GGCT-like_sf"/>
</dbReference>
<feature type="repeat" description="RCC1" evidence="4">
    <location>
        <begin position="318"/>
        <end position="374"/>
    </location>
</feature>
<evidence type="ECO:0000313" key="7">
    <source>
        <dbReference type="Proteomes" id="UP000095751"/>
    </source>
</evidence>
<gene>
    <name evidence="6" type="ORF">FRACYDRAFT_226018</name>
</gene>
<dbReference type="InterPro" id="IPR058923">
    <property type="entry name" value="RCC1-like_dom"/>
</dbReference>
<dbReference type="GO" id="GO:0061928">
    <property type="term" value="F:glutathione specific gamma-glutamylcyclotransferase activity"/>
    <property type="evidence" value="ECO:0007669"/>
    <property type="project" value="UniProtKB-EC"/>
</dbReference>
<dbReference type="Proteomes" id="UP000095751">
    <property type="component" value="Unassembled WGS sequence"/>
</dbReference>
<sequence length="665" mass="72789">MSTGVTTSEGPIWCEKNQIYVGGVPENEEVRKLIEESDGHLRIFGYGSLCWSPGAAGALSKTGVTTSLGFCMGYKRTWAQRSTDHRGTPKFPGIVCTLLTKQEHASVVASAESFSKSSSDRETADSLCLTEGVIFNVPPELVQETLEELDFREKGGYARDVCEVVEEESKKSYKALLYRGTPENPAFSSRALLDLPFSAAIMSVSVGPSGANDIYLNNLNKFLSETYATETKTLTDMLRSFQEEYQLYFLSGGGSNQHNQLLLNRPNNSAFLVGEDAHTRKEIVLSTSLHTDDGPKQLCSPVDVFAGGGHSAILTKNGRLFLWGWNEDLQCGSKSTVSLGNKNDQLLPFIEPLSNISVEKVSLGFSHTLVVEKETGRLYAFGNNERGQVTGCQAASVRDISTSPMTPGFLIDEEIDIVEAGMFHSAVITTRGELITFGCNRFGQSNFLEEGGNVLDAPESLTYKYRRWKPPNADRVFDVALGRRHTVVVDSLNRIWTFGENKHGQLGRKTRESKCCTPSIVTMEDTVGKDDTVSVHCGFSHTIIQVRSREGNRNRFYGFGRNDQGQLGNGSNVQVNFPIQLFSDNNIRTIQCGSESTMVIDTEGQLYGCGWNEHGNCGTGAQETENCLTLSLTRGSKCYTPPDMEESDIALAVGGAHFITAAVSI</sequence>
<keyword evidence="2" id="KW-0677">Repeat</keyword>
<organism evidence="6 7">
    <name type="scientific">Fragilariopsis cylindrus CCMP1102</name>
    <dbReference type="NCBI Taxonomy" id="635003"/>
    <lineage>
        <taxon>Eukaryota</taxon>
        <taxon>Sar</taxon>
        <taxon>Stramenopiles</taxon>
        <taxon>Ochrophyta</taxon>
        <taxon>Bacillariophyta</taxon>
        <taxon>Bacillariophyceae</taxon>
        <taxon>Bacillariophycidae</taxon>
        <taxon>Bacillariales</taxon>
        <taxon>Bacillariaceae</taxon>
        <taxon>Fragilariopsis</taxon>
    </lineage>
</organism>
<dbReference type="InterPro" id="IPR009091">
    <property type="entry name" value="RCC1/BLIP-II"/>
</dbReference>
<dbReference type="InterPro" id="IPR000408">
    <property type="entry name" value="Reg_chr_condens"/>
</dbReference>
<feature type="repeat" description="RCC1" evidence="4">
    <location>
        <begin position="376"/>
        <end position="431"/>
    </location>
</feature>
<proteinExistence type="predicted"/>
<dbReference type="OrthoDB" id="1933483at2759"/>
<keyword evidence="3" id="KW-0456">Lyase</keyword>
<evidence type="ECO:0000256" key="1">
    <source>
        <dbReference type="ARBA" id="ARBA00012344"/>
    </source>
</evidence>
<evidence type="ECO:0000256" key="4">
    <source>
        <dbReference type="PROSITE-ProRule" id="PRU00235"/>
    </source>
</evidence>
<evidence type="ECO:0000259" key="5">
    <source>
        <dbReference type="Pfam" id="PF25390"/>
    </source>
</evidence>